<keyword evidence="1" id="KW-1133">Transmembrane helix</keyword>
<reference evidence="2" key="1">
    <citation type="submission" date="2015-01" db="EMBL/GenBank/DDBJ databases">
        <title>The Genome Sequence of Cryptococcus gattii CA1280.</title>
        <authorList>
            <consortium name="The Broad Institute Genomics Platform"/>
            <person name="Cuomo C."/>
            <person name="Litvintseva A."/>
            <person name="Chen Y."/>
            <person name="Heitman J."/>
            <person name="Sun S."/>
            <person name="Springer D."/>
            <person name="Dromer F."/>
            <person name="Young S."/>
            <person name="Zeng Q."/>
            <person name="Gargeya S."/>
            <person name="Abouelleil A."/>
            <person name="Alvarado L."/>
            <person name="Chapman S.B."/>
            <person name="Gainer-Dewar J."/>
            <person name="Goldberg J."/>
            <person name="Griggs A."/>
            <person name="Gujja S."/>
            <person name="Hansen M."/>
            <person name="Howarth C."/>
            <person name="Imamovic A."/>
            <person name="Larimer J."/>
            <person name="Murphy C."/>
            <person name="Naylor J."/>
            <person name="Pearson M."/>
            <person name="Priest M."/>
            <person name="Roberts A."/>
            <person name="Saif S."/>
            <person name="Shea T."/>
            <person name="Sykes S."/>
            <person name="Wortman J."/>
            <person name="Nusbaum C."/>
            <person name="Birren B."/>
        </authorList>
    </citation>
    <scope>NUCLEOTIDE SEQUENCE [LARGE SCALE GENOMIC DNA]</scope>
    <source>
        <strain evidence="2">CA1280</strain>
    </source>
</reference>
<gene>
    <name evidence="2" type="ORF">I312_04012</name>
</gene>
<dbReference type="EMBL" id="KN847983">
    <property type="protein sequence ID" value="KIR46525.1"/>
    <property type="molecule type" value="Genomic_DNA"/>
</dbReference>
<name>A0A0D0VND3_CRYGA</name>
<dbReference type="AlphaFoldDB" id="A0A0D0VND3"/>
<proteinExistence type="predicted"/>
<accession>A0A0D0VND3</accession>
<feature type="transmembrane region" description="Helical" evidence="1">
    <location>
        <begin position="84"/>
        <end position="106"/>
    </location>
</feature>
<protein>
    <submittedName>
        <fullName evidence="2">Unplaced genomic scaffold supercont1.11, whole genome shotgun sequence</fullName>
    </submittedName>
</protein>
<keyword evidence="1" id="KW-0472">Membrane</keyword>
<keyword evidence="1" id="KW-0812">Transmembrane</keyword>
<evidence type="ECO:0000313" key="2">
    <source>
        <dbReference type="EMBL" id="KIR46525.1"/>
    </source>
</evidence>
<organism evidence="2">
    <name type="scientific">Cryptococcus bacillisporus CA1280</name>
    <dbReference type="NCBI Taxonomy" id="1296109"/>
    <lineage>
        <taxon>Eukaryota</taxon>
        <taxon>Fungi</taxon>
        <taxon>Dikarya</taxon>
        <taxon>Basidiomycota</taxon>
        <taxon>Agaricomycotina</taxon>
        <taxon>Tremellomycetes</taxon>
        <taxon>Tremellales</taxon>
        <taxon>Cryptococcaceae</taxon>
        <taxon>Cryptococcus</taxon>
        <taxon>Cryptococcus gattii species complex</taxon>
    </lineage>
</organism>
<sequence>MPRIPFHPHPPPTLPNQMRLTLPLLSLHRSRAQPLPPPHRPLLLLQAAPLFHFLLLLLMATVLLSQPPTMIRQLAVHLLLRAPVGLSLACLSAACLLSLQLSVHLLF</sequence>
<feature type="transmembrane region" description="Helical" evidence="1">
    <location>
        <begin position="42"/>
        <end position="64"/>
    </location>
</feature>
<dbReference type="HOGENOM" id="CLU_2209908_0_0_1"/>
<evidence type="ECO:0000256" key="1">
    <source>
        <dbReference type="SAM" id="Phobius"/>
    </source>
</evidence>